<reference evidence="2" key="1">
    <citation type="submission" date="2015-08" db="EMBL/GenBank/DDBJ databases">
        <authorList>
            <person name="Babu N.S."/>
            <person name="Beckwith C.J."/>
            <person name="Beseler K.G."/>
            <person name="Brison A."/>
            <person name="Carone J.V."/>
            <person name="Caskin T.P."/>
            <person name="Diamond M."/>
            <person name="Durham M.E."/>
            <person name="Foxe J.M."/>
            <person name="Go M."/>
            <person name="Henderson B.A."/>
            <person name="Jones I.B."/>
            <person name="McGettigan J.A."/>
            <person name="Micheletti S.J."/>
            <person name="Nasrallah M.E."/>
            <person name="Ortiz D."/>
            <person name="Piller C.R."/>
            <person name="Privatt S.R."/>
            <person name="Schneider S.L."/>
            <person name="Sharp S."/>
            <person name="Smith T.C."/>
            <person name="Stanton J.D."/>
            <person name="Ullery H.E."/>
            <person name="Wilson R.J."/>
            <person name="Serrano M.G."/>
            <person name="Buck G."/>
            <person name="Lee V."/>
            <person name="Wang Y."/>
            <person name="Carvalho R."/>
            <person name="Voegtly L."/>
            <person name="Shi R."/>
            <person name="Duckworth R."/>
            <person name="Johnson A."/>
            <person name="Loviza R."/>
            <person name="Walstead R."/>
            <person name="Shah Z."/>
            <person name="Kiflezghi M."/>
            <person name="Wade K."/>
            <person name="Ball S.L."/>
            <person name="Bradley K.W."/>
            <person name="Asai D.J."/>
            <person name="Bowman C.A."/>
            <person name="Russell D.A."/>
            <person name="Pope W.H."/>
            <person name="Jacobs-Sera D."/>
            <person name="Hendrix R.W."/>
            <person name="Hatfull G.F."/>
        </authorList>
    </citation>
    <scope>NUCLEOTIDE SEQUENCE</scope>
</reference>
<keyword evidence="2" id="KW-0540">Nuclease</keyword>
<dbReference type="Pfam" id="PF02720">
    <property type="entry name" value="DUF222"/>
    <property type="match status" value="1"/>
</dbReference>
<feature type="domain" description="HNH nuclease" evidence="1">
    <location>
        <begin position="354"/>
        <end position="406"/>
    </location>
</feature>
<accession>A0A2P2CHT4</accession>
<evidence type="ECO:0000313" key="2">
    <source>
        <dbReference type="EMBL" id="CUR61461.1"/>
    </source>
</evidence>
<dbReference type="CDD" id="cd00085">
    <property type="entry name" value="HNHc"/>
    <property type="match status" value="1"/>
</dbReference>
<dbReference type="Pfam" id="PF13391">
    <property type="entry name" value="HNH_2"/>
    <property type="match status" value="1"/>
</dbReference>
<dbReference type="GO" id="GO:0004519">
    <property type="term" value="F:endonuclease activity"/>
    <property type="evidence" value="ECO:0007669"/>
    <property type="project" value="UniProtKB-KW"/>
</dbReference>
<evidence type="ECO:0000259" key="1">
    <source>
        <dbReference type="SMART" id="SM00507"/>
    </source>
</evidence>
<proteinExistence type="predicted"/>
<dbReference type="EMBL" id="CZKB01000018">
    <property type="protein sequence ID" value="CUR61461.1"/>
    <property type="molecule type" value="Genomic_DNA"/>
</dbReference>
<sequence length="429" mass="46051">MVGSVVGMPLTRPPLHPIIGAVADVRASLKTVADASPTFMSTDDKAVALAELVRAAAQLDELRLRVLGDAGDLAESTAARDAAGWLAQHTRTRYADARADLALACALDRDRPLLAAAMREGEATLAQAHVIRRSIDALPASVDGDTVARAEQHLVAQAREFGPRELGRIGRRILDVVAPEIAEAAEAARLADLEANADEQTRLTLRRLGDGTTRISGRLSDASAARFATFLESYANPRIAPREGDPLPRLPRPRRLGQAFVELLEALDPTRLPIHGGDATTVVVTIPLAALQAELATAGVIDAGLVPGDELTGDRITAAQARRLACTAKVLPAVLGGESLPLDLGRARRLFTPAQRKALLIRDQVCRAEGCDIPGTWCEAHHLASWQRGGPTDLVNGILLCSHHHHRAHDTAYRTDRLPNGDLRFHRRR</sequence>
<organism evidence="2">
    <name type="scientific">metagenome</name>
    <dbReference type="NCBI Taxonomy" id="256318"/>
    <lineage>
        <taxon>unclassified sequences</taxon>
        <taxon>metagenomes</taxon>
    </lineage>
</organism>
<dbReference type="InterPro" id="IPR003615">
    <property type="entry name" value="HNH_nuc"/>
</dbReference>
<keyword evidence="2" id="KW-0255">Endonuclease</keyword>
<keyword evidence="2" id="KW-0378">Hydrolase</keyword>
<dbReference type="SMART" id="SM00507">
    <property type="entry name" value="HNHc"/>
    <property type="match status" value="1"/>
</dbReference>
<name>A0A2P2CHT4_9ZZZZ</name>
<dbReference type="Gene3D" id="1.10.30.50">
    <property type="match status" value="1"/>
</dbReference>
<gene>
    <name evidence="2" type="ORF">NOCA1250010</name>
</gene>
<protein>
    <submittedName>
        <fullName evidence="2">Putative HNH endonuclease</fullName>
    </submittedName>
</protein>
<dbReference type="AlphaFoldDB" id="A0A2P2CHT4"/>
<dbReference type="InterPro" id="IPR003870">
    <property type="entry name" value="DUF222"/>
</dbReference>